<dbReference type="InterPro" id="IPR010095">
    <property type="entry name" value="Cas12f1-like_TNB"/>
</dbReference>
<reference evidence="3 4" key="1">
    <citation type="submission" date="2017-04" db="EMBL/GenBank/DDBJ databases">
        <title>Draft Aigarchaeota genome from a New Zealand hot spring.</title>
        <authorList>
            <person name="Reysenbach A.-L."/>
            <person name="Donaho J.A."/>
            <person name="Gerhart J."/>
            <person name="Kelley J.F."/>
            <person name="Kouba K."/>
            <person name="Podar M."/>
            <person name="Stott M."/>
        </authorList>
    </citation>
    <scope>NUCLEOTIDE SEQUENCE [LARGE SCALE GENOMIC DNA]</scope>
    <source>
        <strain evidence="3">NZ13_MG1</strain>
    </source>
</reference>
<evidence type="ECO:0000256" key="1">
    <source>
        <dbReference type="ARBA" id="ARBA00023125"/>
    </source>
</evidence>
<comment type="caution">
    <text evidence="3">The sequence shown here is derived from an EMBL/GenBank/DDBJ whole genome shotgun (WGS) entry which is preliminary data.</text>
</comment>
<evidence type="ECO:0000259" key="2">
    <source>
        <dbReference type="Pfam" id="PF07282"/>
    </source>
</evidence>
<evidence type="ECO:0000313" key="3">
    <source>
        <dbReference type="EMBL" id="PUA33030.1"/>
    </source>
</evidence>
<gene>
    <name evidence="3" type="ORF">B9J98_02870</name>
</gene>
<protein>
    <recommendedName>
        <fullName evidence="2">Cas12f1-like TNB domain-containing protein</fullName>
    </recommendedName>
</protein>
<proteinExistence type="predicted"/>
<dbReference type="Proteomes" id="UP000244066">
    <property type="component" value="Unassembled WGS sequence"/>
</dbReference>
<dbReference type="Pfam" id="PF07282">
    <property type="entry name" value="Cas12f1-like_TNB"/>
    <property type="match status" value="1"/>
</dbReference>
<dbReference type="EMBL" id="NDWU01000005">
    <property type="protein sequence ID" value="PUA33030.1"/>
    <property type="molecule type" value="Genomic_DNA"/>
</dbReference>
<name>A0A2R7Y674_9ARCH</name>
<feature type="domain" description="Cas12f1-like TNB" evidence="2">
    <location>
        <begin position="2"/>
        <end position="49"/>
    </location>
</feature>
<organism evidence="3 4">
    <name type="scientific">Candidatus Terraquivivens tikiterensis</name>
    <dbReference type="NCBI Taxonomy" id="1980982"/>
    <lineage>
        <taxon>Archaea</taxon>
        <taxon>Nitrososphaerota</taxon>
        <taxon>Candidatus Wolframiiraptoraceae</taxon>
        <taxon>Candidatus Terraquivivens</taxon>
    </lineage>
</organism>
<accession>A0A2R7Y674</accession>
<keyword evidence="1" id="KW-0238">DNA-binding</keyword>
<sequence length="149" mass="16938">METVEVGEHTTSKICPRCKSDHTCKHKRLFKCLNCGLEAHRDAVGVINMAPYMEVCPSGVVAHRLLLRRNGMGWEGRSPMNNKHMRTLEARIPYLSKGVSKQAYPEHRLRKRSDRVGQADCTQCYADHLSSLSQWTNTCYHTNSNTSYG</sequence>
<dbReference type="GO" id="GO:0003677">
    <property type="term" value="F:DNA binding"/>
    <property type="evidence" value="ECO:0007669"/>
    <property type="project" value="UniProtKB-KW"/>
</dbReference>
<evidence type="ECO:0000313" key="4">
    <source>
        <dbReference type="Proteomes" id="UP000244066"/>
    </source>
</evidence>
<dbReference type="AlphaFoldDB" id="A0A2R7Y674"/>